<feature type="region of interest" description="Disordered" evidence="1">
    <location>
        <begin position="187"/>
        <end position="218"/>
    </location>
</feature>
<dbReference type="AlphaFoldDB" id="A0A8J6AB11"/>
<name>A0A8J6AB11_GALPY</name>
<feature type="compositionally biased region" description="Basic and acidic residues" evidence="1">
    <location>
        <begin position="187"/>
        <end position="196"/>
    </location>
</feature>
<proteinExistence type="predicted"/>
<keyword evidence="3" id="KW-1185">Reference proteome</keyword>
<comment type="caution">
    <text evidence="2">The sequence shown here is derived from an EMBL/GenBank/DDBJ whole genome shotgun (WGS) entry which is preliminary data.</text>
</comment>
<protein>
    <submittedName>
        <fullName evidence="2">Transcriptional regulator Kaiso</fullName>
    </submittedName>
</protein>
<feature type="compositionally biased region" description="Basic and acidic residues" evidence="1">
    <location>
        <begin position="208"/>
        <end position="218"/>
    </location>
</feature>
<feature type="compositionally biased region" description="Polar residues" evidence="1">
    <location>
        <begin position="197"/>
        <end position="206"/>
    </location>
</feature>
<accession>A0A8J6AB11</accession>
<feature type="non-terminal residue" evidence="2">
    <location>
        <position position="1"/>
    </location>
</feature>
<evidence type="ECO:0000256" key="1">
    <source>
        <dbReference type="SAM" id="MobiDB-lite"/>
    </source>
</evidence>
<dbReference type="Proteomes" id="UP000700334">
    <property type="component" value="Unassembled WGS sequence"/>
</dbReference>
<sequence length="338" mass="37868">MENAKRNSAINIQYPGSPLNLNEQHGLGLICDINVIVAKHSGPTGLFFHLQCVILSALLRCRAKYETKITIVIKSDDNDDDDGDDVHVIFCLEFLLAKVPLPNTMQWPRSSASLSQTKGSEKLLESEAQTHLSPNIILLNQTPLLPPEVSSALPNPVSPLVCFLMQNQQKPNSTVLLRNIANDEVGEKITHDEGHTIDSSPEYKTTGNRKDPSLDSNHLSEGRKIINLNKTTEIEVLSVGCKVYANTGEYSIDILMPVKDNPLEGEARLENEISKTTVVFLLAEFCTQHEMHHTEDWFIAKILLETQSSIIHIHVDLYRSDNMHTFLIGQVLCLEWRM</sequence>
<evidence type="ECO:0000313" key="3">
    <source>
        <dbReference type="Proteomes" id="UP000700334"/>
    </source>
</evidence>
<reference evidence="2" key="1">
    <citation type="journal article" date="2021" name="Evol. Appl.">
        <title>The genome of the Pyrenean desman and the effects of bottlenecks and inbreeding on the genomic landscape of an endangered species.</title>
        <authorList>
            <person name="Escoda L."/>
            <person name="Castresana J."/>
        </authorList>
    </citation>
    <scope>NUCLEOTIDE SEQUENCE</scope>
    <source>
        <strain evidence="2">IBE-C5619</strain>
    </source>
</reference>
<dbReference type="EMBL" id="JAGFMF010011690">
    <property type="protein sequence ID" value="KAG8516061.1"/>
    <property type="molecule type" value="Genomic_DNA"/>
</dbReference>
<evidence type="ECO:0000313" key="2">
    <source>
        <dbReference type="EMBL" id="KAG8516061.1"/>
    </source>
</evidence>
<gene>
    <name evidence="2" type="ORF">J0S82_000684</name>
</gene>
<organism evidence="2 3">
    <name type="scientific">Galemys pyrenaicus</name>
    <name type="common">Iberian desman</name>
    <name type="synonym">Pyrenean desman</name>
    <dbReference type="NCBI Taxonomy" id="202257"/>
    <lineage>
        <taxon>Eukaryota</taxon>
        <taxon>Metazoa</taxon>
        <taxon>Chordata</taxon>
        <taxon>Craniata</taxon>
        <taxon>Vertebrata</taxon>
        <taxon>Euteleostomi</taxon>
        <taxon>Mammalia</taxon>
        <taxon>Eutheria</taxon>
        <taxon>Laurasiatheria</taxon>
        <taxon>Eulipotyphla</taxon>
        <taxon>Talpidae</taxon>
        <taxon>Galemys</taxon>
    </lineage>
</organism>